<dbReference type="Pfam" id="PF00023">
    <property type="entry name" value="Ank"/>
    <property type="match status" value="1"/>
</dbReference>
<dbReference type="InterPro" id="IPR002110">
    <property type="entry name" value="Ankyrin_rpt"/>
</dbReference>
<name>A0A382SKC7_9ZZZZ</name>
<keyword evidence="2" id="KW-0040">ANK repeat</keyword>
<accession>A0A382SKC7</accession>
<dbReference type="PROSITE" id="PS50088">
    <property type="entry name" value="ANK_REPEAT"/>
    <property type="match status" value="2"/>
</dbReference>
<evidence type="ECO:0000256" key="1">
    <source>
        <dbReference type="ARBA" id="ARBA00022737"/>
    </source>
</evidence>
<dbReference type="PRINTS" id="PR01415">
    <property type="entry name" value="ANKYRIN"/>
</dbReference>
<dbReference type="SMART" id="SM00248">
    <property type="entry name" value="ANK"/>
    <property type="match status" value="4"/>
</dbReference>
<reference evidence="3" key="1">
    <citation type="submission" date="2018-05" db="EMBL/GenBank/DDBJ databases">
        <authorList>
            <person name="Lanie J.A."/>
            <person name="Ng W.-L."/>
            <person name="Kazmierczak K.M."/>
            <person name="Andrzejewski T.M."/>
            <person name="Davidsen T.M."/>
            <person name="Wayne K.J."/>
            <person name="Tettelin H."/>
            <person name="Glass J.I."/>
            <person name="Rusch D."/>
            <person name="Podicherti R."/>
            <person name="Tsui H.-C.T."/>
            <person name="Winkler M.E."/>
        </authorList>
    </citation>
    <scope>NUCLEOTIDE SEQUENCE</scope>
</reference>
<dbReference type="PANTHER" id="PTHR24189">
    <property type="entry name" value="MYOTROPHIN"/>
    <property type="match status" value="1"/>
</dbReference>
<evidence type="ECO:0000256" key="2">
    <source>
        <dbReference type="ARBA" id="ARBA00023043"/>
    </source>
</evidence>
<dbReference type="SUPFAM" id="SSF48403">
    <property type="entry name" value="Ankyrin repeat"/>
    <property type="match status" value="1"/>
</dbReference>
<sequence length="204" mass="21997">MIKIVVIIMVLAIVKILISRLIRNNKGGSNLHKAADQGDILEVTKLLSNTDIEIKDQNGRTPLHDAVKKNHLAVVDLLLNHGANVHSKDNSSVTPLHEVVTHSVAETLITAGADVNAVDADGFTPLHYAVGNLPDLIEILVKKGADINAKSNDGDTALSGYARIGSNVVDQLGKKNNEEYIEKAQQLIDFGANTEGIDLSWMKK</sequence>
<evidence type="ECO:0000313" key="3">
    <source>
        <dbReference type="EMBL" id="SVD10022.1"/>
    </source>
</evidence>
<dbReference type="Pfam" id="PF12796">
    <property type="entry name" value="Ank_2"/>
    <property type="match status" value="1"/>
</dbReference>
<dbReference type="InterPro" id="IPR050745">
    <property type="entry name" value="Multifunctional_regulatory"/>
</dbReference>
<organism evidence="3">
    <name type="scientific">marine metagenome</name>
    <dbReference type="NCBI Taxonomy" id="408172"/>
    <lineage>
        <taxon>unclassified sequences</taxon>
        <taxon>metagenomes</taxon>
        <taxon>ecological metagenomes</taxon>
    </lineage>
</organism>
<proteinExistence type="predicted"/>
<dbReference type="PANTHER" id="PTHR24189:SF50">
    <property type="entry name" value="ANKYRIN REPEAT AND SOCS BOX PROTEIN 2"/>
    <property type="match status" value="1"/>
</dbReference>
<protein>
    <submittedName>
        <fullName evidence="3">Uncharacterized protein</fullName>
    </submittedName>
</protein>
<keyword evidence="1" id="KW-0677">Repeat</keyword>
<dbReference type="InterPro" id="IPR036770">
    <property type="entry name" value="Ankyrin_rpt-contain_sf"/>
</dbReference>
<dbReference type="AlphaFoldDB" id="A0A382SKC7"/>
<dbReference type="EMBL" id="UINC01129555">
    <property type="protein sequence ID" value="SVD10022.1"/>
    <property type="molecule type" value="Genomic_DNA"/>
</dbReference>
<gene>
    <name evidence="3" type="ORF">METZ01_LOCUS362876</name>
</gene>
<dbReference type="Gene3D" id="1.25.40.20">
    <property type="entry name" value="Ankyrin repeat-containing domain"/>
    <property type="match status" value="2"/>
</dbReference>
<dbReference type="PROSITE" id="PS50297">
    <property type="entry name" value="ANK_REP_REGION"/>
    <property type="match status" value="1"/>
</dbReference>